<gene>
    <name evidence="1" type="ORF">MSAN_00275600</name>
</gene>
<protein>
    <submittedName>
        <fullName evidence="1">Uncharacterized protein</fullName>
    </submittedName>
</protein>
<keyword evidence="2" id="KW-1185">Reference proteome</keyword>
<dbReference type="Gene3D" id="1.20.930.20">
    <property type="entry name" value="Adaptor protein Cbl, N-terminal domain"/>
    <property type="match status" value="1"/>
</dbReference>
<dbReference type="InterPro" id="IPR059179">
    <property type="entry name" value="MLKL-like_MCAfunc"/>
</dbReference>
<comment type="caution">
    <text evidence="1">The sequence shown here is derived from an EMBL/GenBank/DDBJ whole genome shotgun (WGS) entry which is preliminary data.</text>
</comment>
<dbReference type="InterPro" id="IPR036537">
    <property type="entry name" value="Adaptor_Cbl_N_dom_sf"/>
</dbReference>
<dbReference type="GO" id="GO:0007166">
    <property type="term" value="P:cell surface receptor signaling pathway"/>
    <property type="evidence" value="ECO:0007669"/>
    <property type="project" value="InterPro"/>
</dbReference>
<sequence>MTALNPGFSPTNEPQSRKNRVLRAAETTLGATTEILALVGDFTENVPYVNAVTGVINKLIEIKKEVEDNKDRANVLVHTVLNVSMDIAQTLRDIPGKKGSNVRDILRSLVDDLKAYEILLKDVNMILQNWLSSSRLKFFLKRDDFKSMADGIEWKLTKFREAFELKRLISLDVGQSALKVMGQELVDKVQSLVDDTMEIQPMLVFVAAWYIGMRKDHAQLNHHQDAP</sequence>
<proteinExistence type="predicted"/>
<reference evidence="1" key="1">
    <citation type="submission" date="2020-05" db="EMBL/GenBank/DDBJ databases">
        <title>Mycena genomes resolve the evolution of fungal bioluminescence.</title>
        <authorList>
            <person name="Tsai I.J."/>
        </authorList>
    </citation>
    <scope>NUCLEOTIDE SEQUENCE</scope>
    <source>
        <strain evidence="1">160909Yilan</strain>
    </source>
</reference>
<dbReference type="AlphaFoldDB" id="A0A8H6ZIM0"/>
<dbReference type="Proteomes" id="UP000623467">
    <property type="component" value="Unassembled WGS sequence"/>
</dbReference>
<name>A0A8H6ZIM0_9AGAR</name>
<dbReference type="CDD" id="cd21037">
    <property type="entry name" value="MLKL_NTD"/>
    <property type="match status" value="1"/>
</dbReference>
<dbReference type="EMBL" id="JACAZH010000001">
    <property type="protein sequence ID" value="KAF7378482.1"/>
    <property type="molecule type" value="Genomic_DNA"/>
</dbReference>
<accession>A0A8H6ZIM0</accession>
<evidence type="ECO:0000313" key="2">
    <source>
        <dbReference type="Proteomes" id="UP000623467"/>
    </source>
</evidence>
<evidence type="ECO:0000313" key="1">
    <source>
        <dbReference type="EMBL" id="KAF7378482.1"/>
    </source>
</evidence>
<organism evidence="1 2">
    <name type="scientific">Mycena sanguinolenta</name>
    <dbReference type="NCBI Taxonomy" id="230812"/>
    <lineage>
        <taxon>Eukaryota</taxon>
        <taxon>Fungi</taxon>
        <taxon>Dikarya</taxon>
        <taxon>Basidiomycota</taxon>
        <taxon>Agaricomycotina</taxon>
        <taxon>Agaricomycetes</taxon>
        <taxon>Agaricomycetidae</taxon>
        <taxon>Agaricales</taxon>
        <taxon>Marasmiineae</taxon>
        <taxon>Mycenaceae</taxon>
        <taxon>Mycena</taxon>
    </lineage>
</organism>
<dbReference type="OrthoDB" id="3049650at2759"/>